<reference evidence="4 5" key="1">
    <citation type="submission" date="2017-02" db="EMBL/GenBank/DDBJ databases">
        <authorList>
            <person name="Peterson S.W."/>
        </authorList>
    </citation>
    <scope>NUCLEOTIDE SEQUENCE [LARGE SCALE GENOMIC DNA]</scope>
    <source>
        <strain evidence="4 5">DSM 16080</strain>
    </source>
</reference>
<dbReference type="Gene3D" id="1.25.40.10">
    <property type="entry name" value="Tetratricopeptide repeat domain"/>
    <property type="match status" value="1"/>
</dbReference>
<evidence type="ECO:0000313" key="5">
    <source>
        <dbReference type="Proteomes" id="UP000190027"/>
    </source>
</evidence>
<dbReference type="InterPro" id="IPR019734">
    <property type="entry name" value="TPR_rpt"/>
</dbReference>
<evidence type="ECO:0000256" key="2">
    <source>
        <dbReference type="SAM" id="MobiDB-lite"/>
    </source>
</evidence>
<evidence type="ECO:0000313" key="4">
    <source>
        <dbReference type="EMBL" id="SKA70873.1"/>
    </source>
</evidence>
<dbReference type="OrthoDB" id="5459082at2"/>
<dbReference type="RefSeq" id="WP_144019028.1">
    <property type="nucleotide sequence ID" value="NZ_FUYC01000001.1"/>
</dbReference>
<evidence type="ECO:0000256" key="1">
    <source>
        <dbReference type="PROSITE-ProRule" id="PRU00339"/>
    </source>
</evidence>
<dbReference type="STRING" id="1121449.SAMN02745704_00020"/>
<proteinExistence type="predicted"/>
<keyword evidence="3" id="KW-0472">Membrane</keyword>
<feature type="repeat" description="TPR" evidence="1">
    <location>
        <begin position="126"/>
        <end position="159"/>
    </location>
</feature>
<protein>
    <submittedName>
        <fullName evidence="4">Uncharacterized protein</fullName>
    </submittedName>
</protein>
<sequence>MTNAQSTPPAVGRRIVILAAVLGILAIFVSSMLYRWDNPSLKKTMRQPSASAPGAPGAQGGMSEGMAGMDMEGVRAMIEGLEQRLEENPEDLEVLMQLANIRILRGDREGAAQYLDRAQQAAAADKMALMDLASRWFELDRYDKAAQTLEQILVNEPEEVFAHYNLGVLYKFRLDEPEKGERHLRRVAEGEHGFDDLRAQAKKALEED</sequence>
<name>A0A1T4W0W9_9BACT</name>
<keyword evidence="1" id="KW-0802">TPR repeat</keyword>
<accession>A0A1T4W0W9</accession>
<dbReference type="SUPFAM" id="SSF48452">
    <property type="entry name" value="TPR-like"/>
    <property type="match status" value="1"/>
</dbReference>
<feature type="compositionally biased region" description="Low complexity" evidence="2">
    <location>
        <begin position="47"/>
        <end position="56"/>
    </location>
</feature>
<gene>
    <name evidence="4" type="ORF">SAMN02745704_00020</name>
</gene>
<dbReference type="Proteomes" id="UP000190027">
    <property type="component" value="Unassembled WGS sequence"/>
</dbReference>
<dbReference type="EMBL" id="FUYC01000001">
    <property type="protein sequence ID" value="SKA70873.1"/>
    <property type="molecule type" value="Genomic_DNA"/>
</dbReference>
<keyword evidence="3" id="KW-1133">Transmembrane helix</keyword>
<dbReference type="InterPro" id="IPR011990">
    <property type="entry name" value="TPR-like_helical_dom_sf"/>
</dbReference>
<evidence type="ECO:0000256" key="3">
    <source>
        <dbReference type="SAM" id="Phobius"/>
    </source>
</evidence>
<organism evidence="4 5">
    <name type="scientific">Paucidesulfovibrio gracilis DSM 16080</name>
    <dbReference type="NCBI Taxonomy" id="1121449"/>
    <lineage>
        <taxon>Bacteria</taxon>
        <taxon>Pseudomonadati</taxon>
        <taxon>Thermodesulfobacteriota</taxon>
        <taxon>Desulfovibrionia</taxon>
        <taxon>Desulfovibrionales</taxon>
        <taxon>Desulfovibrionaceae</taxon>
        <taxon>Paucidesulfovibrio</taxon>
    </lineage>
</organism>
<keyword evidence="5" id="KW-1185">Reference proteome</keyword>
<feature type="region of interest" description="Disordered" evidence="2">
    <location>
        <begin position="43"/>
        <end position="66"/>
    </location>
</feature>
<dbReference type="AlphaFoldDB" id="A0A1T4W0W9"/>
<feature type="transmembrane region" description="Helical" evidence="3">
    <location>
        <begin position="15"/>
        <end position="36"/>
    </location>
</feature>
<dbReference type="PROSITE" id="PS50005">
    <property type="entry name" value="TPR"/>
    <property type="match status" value="1"/>
</dbReference>
<keyword evidence="3" id="KW-0812">Transmembrane</keyword>